<dbReference type="Pfam" id="PF17309">
    <property type="entry name" value="DUF5356"/>
    <property type="match status" value="1"/>
</dbReference>
<feature type="compositionally biased region" description="Polar residues" evidence="1">
    <location>
        <begin position="185"/>
        <end position="194"/>
    </location>
</feature>
<dbReference type="WBParaSite" id="jg18027">
    <property type="protein sequence ID" value="jg18027"/>
    <property type="gene ID" value="jg18027"/>
</dbReference>
<proteinExistence type="predicted"/>
<dbReference type="AlphaFoldDB" id="A0A915DB17"/>
<organism evidence="2 3">
    <name type="scientific">Ditylenchus dipsaci</name>
    <dbReference type="NCBI Taxonomy" id="166011"/>
    <lineage>
        <taxon>Eukaryota</taxon>
        <taxon>Metazoa</taxon>
        <taxon>Ecdysozoa</taxon>
        <taxon>Nematoda</taxon>
        <taxon>Chromadorea</taxon>
        <taxon>Rhabditida</taxon>
        <taxon>Tylenchina</taxon>
        <taxon>Tylenchomorpha</taxon>
        <taxon>Sphaerularioidea</taxon>
        <taxon>Anguinidae</taxon>
        <taxon>Anguininae</taxon>
        <taxon>Ditylenchus</taxon>
    </lineage>
</organism>
<accession>A0A915DB17</accession>
<reference evidence="3" key="1">
    <citation type="submission" date="2022-11" db="UniProtKB">
        <authorList>
            <consortium name="WormBaseParasite"/>
        </authorList>
    </citation>
    <scope>IDENTIFICATION</scope>
</reference>
<feature type="compositionally biased region" description="Low complexity" evidence="1">
    <location>
        <begin position="164"/>
        <end position="176"/>
    </location>
</feature>
<dbReference type="InterPro" id="IPR020149">
    <property type="entry name" value="Uncharacterised_C02F5.10"/>
</dbReference>
<feature type="region of interest" description="Disordered" evidence="1">
    <location>
        <begin position="1"/>
        <end position="38"/>
    </location>
</feature>
<name>A0A915DB17_9BILA</name>
<sequence>MEENSDKSNSEKTNSKELSERNKDKTNSNEVSERVRQEERRIRRTAFWFADDEWQDSAPAFDPELINVKANTRKPSVFQASHLIVEKEKPTTALEKSPIVLTSSVTTLATLIGRLLADVVRLYLQGKQDQDVQVELSLIQKNSVAASASYSSPLPETKVLDFFTGSPSSTSSSAETTGDEKKTVTKNSSSDASL</sequence>
<keyword evidence="2" id="KW-1185">Reference proteome</keyword>
<evidence type="ECO:0000313" key="3">
    <source>
        <dbReference type="WBParaSite" id="jg18027"/>
    </source>
</evidence>
<feature type="region of interest" description="Disordered" evidence="1">
    <location>
        <begin position="161"/>
        <end position="194"/>
    </location>
</feature>
<evidence type="ECO:0000256" key="1">
    <source>
        <dbReference type="SAM" id="MobiDB-lite"/>
    </source>
</evidence>
<evidence type="ECO:0000313" key="2">
    <source>
        <dbReference type="Proteomes" id="UP000887574"/>
    </source>
</evidence>
<protein>
    <submittedName>
        <fullName evidence="3">Uncharacterized protein</fullName>
    </submittedName>
</protein>
<dbReference type="Proteomes" id="UP000887574">
    <property type="component" value="Unplaced"/>
</dbReference>